<keyword evidence="3" id="KW-1185">Reference proteome</keyword>
<proteinExistence type="predicted"/>
<dbReference type="PANTHER" id="PTHR34494">
    <property type="entry name" value="PROTEIN CBG25024"/>
    <property type="match status" value="1"/>
</dbReference>
<reference evidence="2" key="1">
    <citation type="journal article" date="2023" name="PhytoFront">
        <title>Draft Genome Resources of Seven Strains of Tilletia horrida, Causal Agent of Kernel Smut of Rice.</title>
        <authorList>
            <person name="Khanal S."/>
            <person name="Antony Babu S."/>
            <person name="Zhou X.G."/>
        </authorList>
    </citation>
    <scope>NUCLEOTIDE SEQUENCE</scope>
    <source>
        <strain evidence="2">TX6</strain>
    </source>
</reference>
<gene>
    <name evidence="2" type="ORF">OC846_001831</name>
</gene>
<dbReference type="Proteomes" id="UP001176517">
    <property type="component" value="Unassembled WGS sequence"/>
</dbReference>
<dbReference type="AlphaFoldDB" id="A0AAN6JTH5"/>
<feature type="region of interest" description="Disordered" evidence="1">
    <location>
        <begin position="148"/>
        <end position="172"/>
    </location>
</feature>
<name>A0AAN6JTH5_9BASI</name>
<evidence type="ECO:0000313" key="3">
    <source>
        <dbReference type="Proteomes" id="UP001176517"/>
    </source>
</evidence>
<dbReference type="PANTHER" id="PTHR34494:SF1">
    <property type="entry name" value="PROTEIN CBG25024"/>
    <property type="match status" value="1"/>
</dbReference>
<protein>
    <submittedName>
        <fullName evidence="2">Uncharacterized protein</fullName>
    </submittedName>
</protein>
<organism evidence="2 3">
    <name type="scientific">Tilletia horrida</name>
    <dbReference type="NCBI Taxonomy" id="155126"/>
    <lineage>
        <taxon>Eukaryota</taxon>
        <taxon>Fungi</taxon>
        <taxon>Dikarya</taxon>
        <taxon>Basidiomycota</taxon>
        <taxon>Ustilaginomycotina</taxon>
        <taxon>Exobasidiomycetes</taxon>
        <taxon>Tilletiales</taxon>
        <taxon>Tilletiaceae</taxon>
        <taxon>Tilletia</taxon>
    </lineage>
</organism>
<accession>A0AAN6JTH5</accession>
<evidence type="ECO:0000313" key="2">
    <source>
        <dbReference type="EMBL" id="KAK0555150.1"/>
    </source>
</evidence>
<evidence type="ECO:0000256" key="1">
    <source>
        <dbReference type="SAM" id="MobiDB-lite"/>
    </source>
</evidence>
<comment type="caution">
    <text evidence="2">The sequence shown here is derived from an EMBL/GenBank/DDBJ whole genome shotgun (WGS) entry which is preliminary data.</text>
</comment>
<sequence>MGFWDSALDVVGSIPVIGHITAGIEYAVGDSERGRKALAASTGNLCGTLGAVGGFCVGGPGGAVAGGAAGSALGGQVESAINGNGLDLDPTKIATDAVIGGATSMIGGGGASSVLKGITSTVGKDVAKSAAGSAAKTVMTSTAGQVIKQIGSQNNPPAPKPKTGGEDEQPPQETIRVVTRNQEAKANELNQHATELNKTCDDFKMPPDATYHVRSLLGNTGMALTVVKHPLPWVDANAAVEQLHQMLVTKKTSGGFAEDQAHMNETGHAYDKWPIVDAGLTKYEQLLQQLRTAMLEVEYMAAQKPRVSL</sequence>
<dbReference type="EMBL" id="JAPDMZ010000030">
    <property type="protein sequence ID" value="KAK0555150.1"/>
    <property type="molecule type" value="Genomic_DNA"/>
</dbReference>